<feature type="domain" description="RNA polymerase sigma-70 region 2" evidence="7">
    <location>
        <begin position="26"/>
        <end position="91"/>
    </location>
</feature>
<dbReference type="InterPro" id="IPR013325">
    <property type="entry name" value="RNA_pol_sigma_r2"/>
</dbReference>
<dbReference type="EMBL" id="ARYL01000021">
    <property type="protein sequence ID" value="KDA01851.1"/>
    <property type="molecule type" value="Genomic_DNA"/>
</dbReference>
<keyword evidence="5 6" id="KW-0804">Transcription</keyword>
<comment type="caution">
    <text evidence="9">The sequence shown here is derived from an EMBL/GenBank/DDBJ whole genome shotgun (WGS) entry which is preliminary data.</text>
</comment>
<dbReference type="InterPro" id="IPR039425">
    <property type="entry name" value="RNA_pol_sigma-70-like"/>
</dbReference>
<gene>
    <name evidence="9" type="ORF">HOC_13804</name>
</gene>
<dbReference type="PANTHER" id="PTHR43133">
    <property type="entry name" value="RNA POLYMERASE ECF-TYPE SIGMA FACTO"/>
    <property type="match status" value="1"/>
</dbReference>
<dbReference type="PATRIC" id="fig|1280953.3.peg.2777"/>
<dbReference type="Gene3D" id="1.10.1740.10">
    <property type="match status" value="1"/>
</dbReference>
<dbReference type="InterPro" id="IPR007627">
    <property type="entry name" value="RNA_pol_sigma70_r2"/>
</dbReference>
<dbReference type="InterPro" id="IPR013324">
    <property type="entry name" value="RNA_pol_sigma_r3/r4-like"/>
</dbReference>
<evidence type="ECO:0000259" key="8">
    <source>
        <dbReference type="Pfam" id="PF08281"/>
    </source>
</evidence>
<dbReference type="AlphaFoldDB" id="A0A059G4X0"/>
<dbReference type="PANTHER" id="PTHR43133:SF25">
    <property type="entry name" value="RNA POLYMERASE SIGMA FACTOR RFAY-RELATED"/>
    <property type="match status" value="1"/>
</dbReference>
<dbReference type="OrthoDB" id="9803470at2"/>
<evidence type="ECO:0000256" key="5">
    <source>
        <dbReference type="ARBA" id="ARBA00023163"/>
    </source>
</evidence>
<sequence>SYTTPRDTIIAEEEKNRSFSFADELERLLPELRAFARSLCRNRDLADDLVQETCLNAWGAIDRFQTGAAMRPWLFRILRNEFYQHTRRAWRSTELEPEQAERTLVANESLEARSDFRVLQAAIDSLPQTQRDAIILVVAAGFTYDEAGIICDCSAGTVKSRVSRARDAVMHIMTQAENGNGVTGGHSELSQATRGLDDLLSDIKRLSEPSPHPIDTAA</sequence>
<dbReference type="GO" id="GO:0003677">
    <property type="term" value="F:DNA binding"/>
    <property type="evidence" value="ECO:0007669"/>
    <property type="project" value="UniProtKB-KW"/>
</dbReference>
<protein>
    <recommendedName>
        <fullName evidence="6">RNA polymerase sigma factor</fullName>
    </recommendedName>
</protein>
<reference evidence="9 10" key="1">
    <citation type="journal article" date="2014" name="Antonie Van Leeuwenhoek">
        <title>Hyphomonas beringensis sp. nov. and Hyphomonas chukchiensis sp. nov., isolated from surface seawater of the Bering Sea and Chukchi Sea.</title>
        <authorList>
            <person name="Li C."/>
            <person name="Lai Q."/>
            <person name="Li G."/>
            <person name="Dong C."/>
            <person name="Wang J."/>
            <person name="Liao Y."/>
            <person name="Shao Z."/>
        </authorList>
    </citation>
    <scope>NUCLEOTIDE SEQUENCE [LARGE SCALE GENOMIC DNA]</scope>
    <source>
        <strain evidence="9 10">SCH89</strain>
    </source>
</reference>
<organism evidence="9 10">
    <name type="scientific">Hyphomonas oceanitis SCH89</name>
    <dbReference type="NCBI Taxonomy" id="1280953"/>
    <lineage>
        <taxon>Bacteria</taxon>
        <taxon>Pseudomonadati</taxon>
        <taxon>Pseudomonadota</taxon>
        <taxon>Alphaproteobacteria</taxon>
        <taxon>Hyphomonadales</taxon>
        <taxon>Hyphomonadaceae</taxon>
        <taxon>Hyphomonas</taxon>
    </lineage>
</organism>
<evidence type="ECO:0000259" key="7">
    <source>
        <dbReference type="Pfam" id="PF04542"/>
    </source>
</evidence>
<dbReference type="InterPro" id="IPR013249">
    <property type="entry name" value="RNA_pol_sigma70_r4_t2"/>
</dbReference>
<dbReference type="STRING" id="1280953.HOC_13804"/>
<dbReference type="Pfam" id="PF08281">
    <property type="entry name" value="Sigma70_r4_2"/>
    <property type="match status" value="1"/>
</dbReference>
<keyword evidence="2 6" id="KW-0805">Transcription regulation</keyword>
<evidence type="ECO:0000256" key="2">
    <source>
        <dbReference type="ARBA" id="ARBA00023015"/>
    </source>
</evidence>
<dbReference type="InterPro" id="IPR000838">
    <property type="entry name" value="RNA_pol_sigma70_ECF_CS"/>
</dbReference>
<dbReference type="CDD" id="cd06171">
    <property type="entry name" value="Sigma70_r4"/>
    <property type="match status" value="1"/>
</dbReference>
<dbReference type="PROSITE" id="PS01063">
    <property type="entry name" value="SIGMA70_ECF"/>
    <property type="match status" value="1"/>
</dbReference>
<dbReference type="eggNOG" id="COG1595">
    <property type="taxonomic scope" value="Bacteria"/>
</dbReference>
<dbReference type="InterPro" id="IPR036388">
    <property type="entry name" value="WH-like_DNA-bd_sf"/>
</dbReference>
<evidence type="ECO:0000313" key="10">
    <source>
        <dbReference type="Proteomes" id="UP000024942"/>
    </source>
</evidence>
<proteinExistence type="inferred from homology"/>
<dbReference type="Pfam" id="PF04542">
    <property type="entry name" value="Sigma70_r2"/>
    <property type="match status" value="1"/>
</dbReference>
<evidence type="ECO:0000313" key="9">
    <source>
        <dbReference type="EMBL" id="KDA01851.1"/>
    </source>
</evidence>
<feature type="domain" description="RNA polymerase sigma factor 70 region 4 type 2" evidence="8">
    <location>
        <begin position="118"/>
        <end position="167"/>
    </location>
</feature>
<evidence type="ECO:0000256" key="1">
    <source>
        <dbReference type="ARBA" id="ARBA00010641"/>
    </source>
</evidence>
<dbReference type="RefSeq" id="WP_051624889.1">
    <property type="nucleotide sequence ID" value="NZ_ARYL01000021.1"/>
</dbReference>
<evidence type="ECO:0000256" key="4">
    <source>
        <dbReference type="ARBA" id="ARBA00023125"/>
    </source>
</evidence>
<dbReference type="Proteomes" id="UP000024942">
    <property type="component" value="Unassembled WGS sequence"/>
</dbReference>
<comment type="similarity">
    <text evidence="1 6">Belongs to the sigma-70 factor family. ECF subfamily.</text>
</comment>
<keyword evidence="4 6" id="KW-0238">DNA-binding</keyword>
<keyword evidence="10" id="KW-1185">Reference proteome</keyword>
<keyword evidence="3 6" id="KW-0731">Sigma factor</keyword>
<accession>A0A059G4X0</accession>
<dbReference type="SUPFAM" id="SSF88659">
    <property type="entry name" value="Sigma3 and sigma4 domains of RNA polymerase sigma factors"/>
    <property type="match status" value="1"/>
</dbReference>
<evidence type="ECO:0000256" key="3">
    <source>
        <dbReference type="ARBA" id="ARBA00023082"/>
    </source>
</evidence>
<dbReference type="InterPro" id="IPR014284">
    <property type="entry name" value="RNA_pol_sigma-70_dom"/>
</dbReference>
<dbReference type="NCBIfam" id="TIGR02937">
    <property type="entry name" value="sigma70-ECF"/>
    <property type="match status" value="1"/>
</dbReference>
<dbReference type="GO" id="GO:0016987">
    <property type="term" value="F:sigma factor activity"/>
    <property type="evidence" value="ECO:0007669"/>
    <property type="project" value="UniProtKB-KW"/>
</dbReference>
<dbReference type="SUPFAM" id="SSF88946">
    <property type="entry name" value="Sigma2 domain of RNA polymerase sigma factors"/>
    <property type="match status" value="1"/>
</dbReference>
<evidence type="ECO:0000256" key="6">
    <source>
        <dbReference type="RuleBase" id="RU000716"/>
    </source>
</evidence>
<feature type="non-terminal residue" evidence="9">
    <location>
        <position position="1"/>
    </location>
</feature>
<name>A0A059G4X0_9PROT</name>
<dbReference type="GO" id="GO:0006352">
    <property type="term" value="P:DNA-templated transcription initiation"/>
    <property type="evidence" value="ECO:0007669"/>
    <property type="project" value="InterPro"/>
</dbReference>
<dbReference type="Gene3D" id="1.10.10.10">
    <property type="entry name" value="Winged helix-like DNA-binding domain superfamily/Winged helix DNA-binding domain"/>
    <property type="match status" value="1"/>
</dbReference>